<organism evidence="1 2">
    <name type="scientific">Terribacillus saccharophilus</name>
    <dbReference type="NCBI Taxonomy" id="361277"/>
    <lineage>
        <taxon>Bacteria</taxon>
        <taxon>Bacillati</taxon>
        <taxon>Bacillota</taxon>
        <taxon>Bacilli</taxon>
        <taxon>Bacillales</taxon>
        <taxon>Bacillaceae</taxon>
        <taxon>Terribacillus</taxon>
    </lineage>
</organism>
<reference evidence="1 2" key="1">
    <citation type="submission" date="2017-07" db="EMBL/GenBank/DDBJ databases">
        <title>Isolation and whole genome analysis of endospore-forming bacteria from heroin.</title>
        <authorList>
            <person name="Kalinowski J."/>
            <person name="Ahrens B."/>
            <person name="Al-Dilaimi A."/>
            <person name="Winkler A."/>
            <person name="Wibberg D."/>
            <person name="Schleenbecker U."/>
            <person name="Ruckert C."/>
            <person name="Wolfel R."/>
            <person name="Grass G."/>
        </authorList>
    </citation>
    <scope>NUCLEOTIDE SEQUENCE [LARGE SCALE GENOMIC DNA]</scope>
    <source>
        <strain evidence="1 2">7517-1</strain>
    </source>
</reference>
<accession>A0ABX4GWB2</accession>
<dbReference type="Proteomes" id="UP000216852">
    <property type="component" value="Unassembled WGS sequence"/>
</dbReference>
<dbReference type="EMBL" id="NPBJ01000027">
    <property type="protein sequence ID" value="PAD99133.1"/>
    <property type="molecule type" value="Genomic_DNA"/>
</dbReference>
<protein>
    <submittedName>
        <fullName evidence="1">Uncharacterized protein</fullName>
    </submittedName>
</protein>
<name>A0ABX4GWB2_9BACI</name>
<comment type="caution">
    <text evidence="1">The sequence shown here is derived from an EMBL/GenBank/DDBJ whole genome shotgun (WGS) entry which is preliminary data.</text>
</comment>
<proteinExistence type="predicted"/>
<dbReference type="RefSeq" id="WP_095219902.1">
    <property type="nucleotide sequence ID" value="NZ_NPBJ01000027.1"/>
</dbReference>
<gene>
    <name evidence="1" type="ORF">CHH48_14715</name>
</gene>
<sequence length="144" mass="15425">MSKKLVSLMLVTILIIGGVLVKPDSASAASTTTAYTQYHKAVGKSIKHTLFTSDSGSNVKISVVQGTVVGGTYECNGCQYDVKVELQRRVSGTFKTIATKSGTVRAGRPLHHTFTNVKSGTMRAIITSKLPGDTRVAVSTYWTR</sequence>
<evidence type="ECO:0000313" key="1">
    <source>
        <dbReference type="EMBL" id="PAD99133.1"/>
    </source>
</evidence>
<evidence type="ECO:0000313" key="2">
    <source>
        <dbReference type="Proteomes" id="UP000216852"/>
    </source>
</evidence>
<keyword evidence="2" id="KW-1185">Reference proteome</keyword>